<dbReference type="NCBIfam" id="TIGR01643">
    <property type="entry name" value="YD_repeat_2x"/>
    <property type="match status" value="1"/>
</dbReference>
<dbReference type="InterPro" id="IPR031325">
    <property type="entry name" value="RHS_repeat"/>
</dbReference>
<feature type="region of interest" description="Disordered" evidence="2">
    <location>
        <begin position="626"/>
        <end position="653"/>
    </location>
</feature>
<evidence type="ECO:0000259" key="3">
    <source>
        <dbReference type="Pfam" id="PF25023"/>
    </source>
</evidence>
<dbReference type="InterPro" id="IPR056823">
    <property type="entry name" value="TEN-like_YD-shell"/>
</dbReference>
<feature type="region of interest" description="Disordered" evidence="2">
    <location>
        <begin position="1495"/>
        <end position="1539"/>
    </location>
</feature>
<dbReference type="InterPro" id="IPR006530">
    <property type="entry name" value="YD"/>
</dbReference>
<dbReference type="PANTHER" id="PTHR32305:SF15">
    <property type="entry name" value="PROTEIN RHSA-RELATED"/>
    <property type="match status" value="1"/>
</dbReference>
<dbReference type="Pfam" id="PF25023">
    <property type="entry name" value="TEN_YD-shell"/>
    <property type="match status" value="1"/>
</dbReference>
<proteinExistence type="predicted"/>
<dbReference type="InterPro" id="IPR050708">
    <property type="entry name" value="T6SS_VgrG/RHS"/>
</dbReference>
<dbReference type="Proteomes" id="UP000563426">
    <property type="component" value="Unassembled WGS sequence"/>
</dbReference>
<name>A0A7Y4KKP9_9BACT</name>
<dbReference type="InterPro" id="IPR022385">
    <property type="entry name" value="Rhs_assc_core"/>
</dbReference>
<sequence length="1539" mass="167299">MFTLYAAMAQAQTTTYAELSKAVKAPNAVTAIGTDLFGDQVNLYSGRLEFTQTDVSLPGNSKLPVAVGRRLITSIPGLSARPFGRWLLDIPHIRGTFSTRDGWKAADGTYARCSSFGAPPPALGANNSGHWEPEEFWQGNSLYIPGEGEQQLLRRSPDNTLAPGPVDSYPVVTSKFWSASCLSTLANSTTDGEGFLVVSPEGTKYRFDQLVTYRAKSLSKPAGFLRAAAAQPYLDRVEVWLLPTLITDRFGNTVQYTYDPANPENVTTISASDGRVLRLFYGNASSPKVITSVTDGVRTWTYSYRATSQGVPDLNQVALPDGTSWQFSGTDPLFQDLQYLGGPSCDYPANLNSYAVTGTMRHPTGASGSFTLTPTTHGRSNVYKQCWNYPDGSTFALVPRYFDTYALTRKDISGPGLSNMAWTYDYGPTNASWEPCGAGCPSIKIVTVTDPRGERTRYIFGNSYNVSEGQLQRVDTGWNGTTALSTRTLRYRAPDAGPYPSRAGTGSYNLGDGDLLARYMPVDAQAVTQQDATFLWTANGFDTLVRPTSVTRSSSLGYSRTETTTYSDNLAKWVLGQVATVTESSTGKVMEANTYDAATATLATVSRFGALEQTLTYYPDGTLATRKDGRNSTTTYSNYKAGLPQNTSHPTGASESAVINGIGQITSTTDAAGFMTSYGYDAMGRLNLITYPTSDTVAWNATSMVLEPIGSAEYGLPAGHWRQTVTTGNARTVTYLDALLRPQLTRTFDAANEAGTRRMVLRRFDFNGKPTFESYAQRTLNDVSENPAGTSTTYDALGRVTSLTLASELGNLTTTTQYLDGFVRRVTSARNQVTDTRFWALDQPSEGAPATIVQPYGLTTTFTRNVFGQTTGFTRGVDGVFSTRTYAYDANQRLCKSIEPETGATVQTYDAAGNVAWRATGLSLPSTSTCDSASVPAARKVTYGYDALNRVTSTLFGDASPSITQTYTADGLPLTNTSNGAAWTNTYNRRRLLEEERLTYGGKTYFINRAYDANASLARLTYPDTARTAITYSPNALGEPTVVSYYANDITYHPNGAIAGFVYANGLVHTMMQNTRGLPRQVSDTSVLNDVYSYDENGNVIGIADQQQGVSTRNMAYDGLDRLYSVSAPGLWGTVTYNNDALDNIISTTMTAGATARTSTHNIDYARNRLSSVTGNAAPYSFSYGYDGNGNITQRGGQAYTFDLANRMTSATGKATYSYDGRGRRIQIVKTDGSNQTQLQLYTQDGQLLYGTTTVGSSAPVESKYVYLNGTLLADIGVSYIHTDGLGSVVARTDSARTIQNRTYYEPYGLTHSGAQPTIGFAGHVNDSTTGLTYMQQRYYDPVAGRFLSNDPVTMDVNTGVNFNRYAYAYNNPYSYIDPDGREPDPVTDLPRSLPAPPPSPMVLPLPVPLPVGAPIPAFPAGTTMPVVTVFGQSNPPTAAFGSWLLAQLIQSFERSPLVLATRMAGILLSKEKDVPDKGPPGEWIVGRRRERKYGPNGQRELDIDYGHNGHRTPHVHEWDKDGQNHEHPGREVSLWPRR</sequence>
<feature type="domain" description="Teneurin-like YD-shell" evidence="3">
    <location>
        <begin position="936"/>
        <end position="1373"/>
    </location>
</feature>
<dbReference type="NCBIfam" id="TIGR03696">
    <property type="entry name" value="Rhs_assc_core"/>
    <property type="match status" value="1"/>
</dbReference>
<evidence type="ECO:0000313" key="4">
    <source>
        <dbReference type="EMBL" id="NOK35578.1"/>
    </source>
</evidence>
<evidence type="ECO:0000256" key="1">
    <source>
        <dbReference type="ARBA" id="ARBA00022737"/>
    </source>
</evidence>
<dbReference type="Gene3D" id="2.180.10.10">
    <property type="entry name" value="RHS repeat-associated core"/>
    <property type="match status" value="2"/>
</dbReference>
<protein>
    <submittedName>
        <fullName evidence="4">RHS repeat protein</fullName>
    </submittedName>
</protein>
<dbReference type="EMBL" id="JABFJV010000117">
    <property type="protein sequence ID" value="NOK35578.1"/>
    <property type="molecule type" value="Genomic_DNA"/>
</dbReference>
<comment type="caution">
    <text evidence="4">The sequence shown here is derived from an EMBL/GenBank/DDBJ whole genome shotgun (WGS) entry which is preliminary data.</text>
</comment>
<organism evidence="4 5">
    <name type="scientific">Corallococcus exercitus</name>
    <dbReference type="NCBI Taxonomy" id="2316736"/>
    <lineage>
        <taxon>Bacteria</taxon>
        <taxon>Pseudomonadati</taxon>
        <taxon>Myxococcota</taxon>
        <taxon>Myxococcia</taxon>
        <taxon>Myxococcales</taxon>
        <taxon>Cystobacterineae</taxon>
        <taxon>Myxococcaceae</taxon>
        <taxon>Corallococcus</taxon>
    </lineage>
</organism>
<dbReference type="RefSeq" id="WP_158616894.1">
    <property type="nucleotide sequence ID" value="NZ_JABFJV010000117.1"/>
</dbReference>
<accession>A0A7Y4KKP9</accession>
<gene>
    <name evidence="4" type="ORF">HMI49_20465</name>
</gene>
<dbReference type="PANTHER" id="PTHR32305">
    <property type="match status" value="1"/>
</dbReference>
<reference evidence="4 5" key="1">
    <citation type="submission" date="2020-05" db="EMBL/GenBank/DDBJ databases">
        <authorList>
            <person name="Whitworth D."/>
        </authorList>
    </citation>
    <scope>NUCLEOTIDE SEQUENCE [LARGE SCALE GENOMIC DNA]</scope>
    <source>
        <strain evidence="4 5">AB043B</strain>
    </source>
</reference>
<feature type="compositionally biased region" description="Polar residues" evidence="2">
    <location>
        <begin position="631"/>
        <end position="653"/>
    </location>
</feature>
<keyword evidence="1" id="KW-0677">Repeat</keyword>
<keyword evidence="5" id="KW-1185">Reference proteome</keyword>
<dbReference type="Pfam" id="PF05593">
    <property type="entry name" value="RHS_repeat"/>
    <property type="match status" value="1"/>
</dbReference>
<evidence type="ECO:0000313" key="5">
    <source>
        <dbReference type="Proteomes" id="UP000563426"/>
    </source>
</evidence>
<feature type="compositionally biased region" description="Basic and acidic residues" evidence="2">
    <location>
        <begin position="1515"/>
        <end position="1531"/>
    </location>
</feature>
<evidence type="ECO:0000256" key="2">
    <source>
        <dbReference type="SAM" id="MobiDB-lite"/>
    </source>
</evidence>
<dbReference type="OrthoDB" id="9757552at2"/>